<dbReference type="EMBL" id="WMBQ01000002">
    <property type="protein sequence ID" value="MTD95226.1"/>
    <property type="molecule type" value="Genomic_DNA"/>
</dbReference>
<protein>
    <submittedName>
        <fullName evidence="2">Uncharacterized protein</fullName>
    </submittedName>
</protein>
<name>A0A6I3KN40_9HYPH</name>
<evidence type="ECO:0000256" key="1">
    <source>
        <dbReference type="SAM" id="Phobius"/>
    </source>
</evidence>
<feature type="transmembrane region" description="Helical" evidence="1">
    <location>
        <begin position="21"/>
        <end position="37"/>
    </location>
</feature>
<keyword evidence="3" id="KW-1185">Reference proteome</keyword>
<keyword evidence="1" id="KW-1133">Transmembrane helix</keyword>
<dbReference type="Proteomes" id="UP000440694">
    <property type="component" value="Unassembled WGS sequence"/>
</dbReference>
<keyword evidence="1" id="KW-0472">Membrane</keyword>
<comment type="caution">
    <text evidence="2">The sequence shown here is derived from an EMBL/GenBank/DDBJ whole genome shotgun (WGS) entry which is preliminary data.</text>
</comment>
<evidence type="ECO:0000313" key="2">
    <source>
        <dbReference type="EMBL" id="MTD95226.1"/>
    </source>
</evidence>
<reference evidence="2 3" key="1">
    <citation type="submission" date="2019-11" db="EMBL/GenBank/DDBJ databases">
        <title>Identification of a novel strain.</title>
        <authorList>
            <person name="Xu Q."/>
            <person name="Wang G."/>
        </authorList>
    </citation>
    <scope>NUCLEOTIDE SEQUENCE [LARGE SCALE GENOMIC DNA]</scope>
    <source>
        <strain evidence="3">xq</strain>
    </source>
</reference>
<evidence type="ECO:0000313" key="3">
    <source>
        <dbReference type="Proteomes" id="UP000440694"/>
    </source>
</evidence>
<sequence>MREETRRKLERALWRERFKKIGIGAAALVLIGAYFVYEDYDARVENVRVPATVTNVGPLNIKNTRLIEEGLSVEVALDNGGRRINVMAMKTTDPHVGDHIEITEHRHHTGRITYSWK</sequence>
<accession>A0A6I3KN40</accession>
<dbReference type="AlphaFoldDB" id="A0A6I3KN40"/>
<organism evidence="2 3">
    <name type="scientific">Hyphomicrobium album</name>
    <dbReference type="NCBI Taxonomy" id="2665159"/>
    <lineage>
        <taxon>Bacteria</taxon>
        <taxon>Pseudomonadati</taxon>
        <taxon>Pseudomonadota</taxon>
        <taxon>Alphaproteobacteria</taxon>
        <taxon>Hyphomicrobiales</taxon>
        <taxon>Hyphomicrobiaceae</taxon>
        <taxon>Hyphomicrobium</taxon>
    </lineage>
</organism>
<proteinExistence type="predicted"/>
<keyword evidence="1" id="KW-0812">Transmembrane</keyword>
<dbReference type="RefSeq" id="WP_154739789.1">
    <property type="nucleotide sequence ID" value="NZ_WMBQ01000002.1"/>
</dbReference>
<gene>
    <name evidence="2" type="ORF">GIW81_12875</name>
</gene>